<dbReference type="InterPro" id="IPR043147">
    <property type="entry name" value="Penicillin_amidase_A-knob"/>
</dbReference>
<dbReference type="GO" id="GO:0017000">
    <property type="term" value="P:antibiotic biosynthetic process"/>
    <property type="evidence" value="ECO:0007669"/>
    <property type="project" value="InterPro"/>
</dbReference>
<comment type="similarity">
    <text evidence="1">Belongs to the peptidase S45 family.</text>
</comment>
<evidence type="ECO:0008006" key="8">
    <source>
        <dbReference type="Google" id="ProtNLM"/>
    </source>
</evidence>
<evidence type="ECO:0000313" key="7">
    <source>
        <dbReference type="Proteomes" id="UP000228593"/>
    </source>
</evidence>
<dbReference type="GO" id="GO:0016811">
    <property type="term" value="F:hydrolase activity, acting on carbon-nitrogen (but not peptide) bonds, in linear amides"/>
    <property type="evidence" value="ECO:0007669"/>
    <property type="project" value="InterPro"/>
</dbReference>
<dbReference type="Gene3D" id="3.60.20.10">
    <property type="entry name" value="Glutamine Phosphoribosylpyrophosphate, subunit 1, domain 1"/>
    <property type="match status" value="1"/>
</dbReference>
<evidence type="ECO:0000256" key="1">
    <source>
        <dbReference type="ARBA" id="ARBA00006586"/>
    </source>
</evidence>
<dbReference type="OrthoDB" id="9760084at2"/>
<dbReference type="Pfam" id="PF01804">
    <property type="entry name" value="Penicil_amidase"/>
    <property type="match status" value="1"/>
</dbReference>
<dbReference type="InterPro" id="IPR002692">
    <property type="entry name" value="S45"/>
</dbReference>
<dbReference type="InterPro" id="IPR023343">
    <property type="entry name" value="Penicillin_amidase_dom1"/>
</dbReference>
<feature type="signal peptide" evidence="5">
    <location>
        <begin position="1"/>
        <end position="21"/>
    </location>
</feature>
<dbReference type="Gene3D" id="1.10.439.10">
    <property type="entry name" value="Penicillin Amidohydrolase, domain 1"/>
    <property type="match status" value="1"/>
</dbReference>
<dbReference type="RefSeq" id="WP_099917933.1">
    <property type="nucleotide sequence ID" value="NZ_BMHS01000051.1"/>
</dbReference>
<protein>
    <recommendedName>
        <fullName evidence="8">Acylase</fullName>
    </recommendedName>
</protein>
<dbReference type="EMBL" id="PDOB01000068">
    <property type="protein sequence ID" value="PIL37817.1"/>
    <property type="molecule type" value="Genomic_DNA"/>
</dbReference>
<dbReference type="Proteomes" id="UP000228593">
    <property type="component" value="Unassembled WGS sequence"/>
</dbReference>
<feature type="chain" id="PRO_5013936821" description="Acylase" evidence="5">
    <location>
        <begin position="22"/>
        <end position="814"/>
    </location>
</feature>
<dbReference type="PROSITE" id="PS51257">
    <property type="entry name" value="PROKAR_LIPOPROTEIN"/>
    <property type="match status" value="1"/>
</dbReference>
<dbReference type="PANTHER" id="PTHR34218:SF3">
    <property type="entry name" value="ACYL-HOMOSERINE LACTONE ACYLASE PVDQ"/>
    <property type="match status" value="1"/>
</dbReference>
<sequence length="814" mass="87865">MSGKFYGPARRACIRCCVATAALLCAAALSGCGRGHDSELPAPPAPPAPASKFSAELVRTSHGIAHVRASDFRGLGYGLAYAYAQDNVCMFADSLLTARGERSLFFGGEAYATRRTGDEYGAASFYMDLKNEDSDFFFKGYLDIDELKAGYAAASKEARDMLEGYAAGYNRYLRDNAGRYPAACNGAAWVRPITVEDMYLVIAEKALHASGQVFAKEIVAGARDPGIAAPVVAQLAPRKFDRSFIKTRLERLTAEKLGSNALAIGKDLSASGRGLLLGNPHYPWTTTDRFYQAHLTVPGRYDAMGVILGGIPMVVIGFNKDVAWTHTVTTAVHFTTFKLALDSRDASGTSYMSDGVSVKMRAKPVTISIRMPDASMVNRTKTFYFSKQGAVLVKPEAGLAWTAGAVHVLADPNRNNTRMIDQWIGIGSSVSVQDMKASLDNVVGLPWVNTIAADRAGSTLYADASVVPRVGGDKFASDCLLVPPLLMFDGSRSACAWGQDTGAPAGIYSPANGPWMIRTDYVGNSNDSYWLTNPRALLTRPVPFGFSPLYGRTGIEQKLRTRIGFRQLDEMIAQRKKLQLTDLQELMFANRINAAELMLPQLLPLCAAAAAADPALMLPCNALAAWDRRANLDSRGAVLFREFWNSATTIPGKWAVPFDPADPVNTPSGLAPGAGPAILAALKAAAQKLQALSIPLDGRLGDYQDDTRAGVRVPLHGAIGDIDGSYNSIHMNTALDTRGYHDIAWGSSYIQAVTFDDNGPVAQAMLVYGQSVDPRSPYYADQVPLYSRKEWPTLPFAIDKIKADPHYKLTALSE</sequence>
<evidence type="ECO:0000256" key="4">
    <source>
        <dbReference type="ARBA" id="ARBA00023145"/>
    </source>
</evidence>
<dbReference type="Gene3D" id="1.10.1400.10">
    <property type="match status" value="1"/>
</dbReference>
<gene>
    <name evidence="6" type="ORF">CR103_21410</name>
</gene>
<evidence type="ECO:0000256" key="5">
    <source>
        <dbReference type="SAM" id="SignalP"/>
    </source>
</evidence>
<comment type="caution">
    <text evidence="6">The sequence shown here is derived from an EMBL/GenBank/DDBJ whole genome shotgun (WGS) entry which is preliminary data.</text>
</comment>
<dbReference type="PANTHER" id="PTHR34218">
    <property type="entry name" value="PEPTIDASE S45 PENICILLIN AMIDASE"/>
    <property type="match status" value="1"/>
</dbReference>
<proteinExistence type="inferred from homology"/>
<dbReference type="AlphaFoldDB" id="A0A2G8SVL6"/>
<dbReference type="SUPFAM" id="SSF56235">
    <property type="entry name" value="N-terminal nucleophile aminohydrolases (Ntn hydrolases)"/>
    <property type="match status" value="1"/>
</dbReference>
<evidence type="ECO:0000256" key="2">
    <source>
        <dbReference type="ARBA" id="ARBA00022729"/>
    </source>
</evidence>
<evidence type="ECO:0000313" key="6">
    <source>
        <dbReference type="EMBL" id="PIL37817.1"/>
    </source>
</evidence>
<keyword evidence="3" id="KW-0378">Hydrolase</keyword>
<dbReference type="InterPro" id="IPR029055">
    <property type="entry name" value="Ntn_hydrolases_N"/>
</dbReference>
<dbReference type="InterPro" id="IPR043146">
    <property type="entry name" value="Penicillin_amidase_N_B-knob"/>
</dbReference>
<keyword evidence="7" id="KW-1185">Reference proteome</keyword>
<keyword evidence="4" id="KW-0865">Zymogen</keyword>
<evidence type="ECO:0000256" key="3">
    <source>
        <dbReference type="ARBA" id="ARBA00022801"/>
    </source>
</evidence>
<keyword evidence="2 5" id="KW-0732">Signal</keyword>
<organism evidence="6 7">
    <name type="scientific">Massilia psychrophila</name>
    <dbReference type="NCBI Taxonomy" id="1603353"/>
    <lineage>
        <taxon>Bacteria</taxon>
        <taxon>Pseudomonadati</taxon>
        <taxon>Pseudomonadota</taxon>
        <taxon>Betaproteobacteria</taxon>
        <taxon>Burkholderiales</taxon>
        <taxon>Oxalobacteraceae</taxon>
        <taxon>Telluria group</taxon>
        <taxon>Massilia</taxon>
    </lineage>
</organism>
<reference evidence="6 7" key="1">
    <citation type="submission" date="2017-10" db="EMBL/GenBank/DDBJ databases">
        <title>Massilia psychrophilum sp. nov., a novel purple-pigmented bacterium isolated from Tianshan glacier, Xinjiang Municipality, China.</title>
        <authorList>
            <person name="Wang H."/>
        </authorList>
    </citation>
    <scope>NUCLEOTIDE SEQUENCE [LARGE SCALE GENOMIC DNA]</scope>
    <source>
        <strain evidence="6 7">JCM 30813</strain>
    </source>
</reference>
<dbReference type="Gene3D" id="2.30.120.10">
    <property type="match status" value="1"/>
</dbReference>
<accession>A0A2G8SVL6</accession>
<name>A0A2G8SVL6_9BURK</name>